<comment type="caution">
    <text evidence="5">The sequence shown here is derived from an EMBL/GenBank/DDBJ whole genome shotgun (WGS) entry which is preliminary data.</text>
</comment>
<dbReference type="InterPro" id="IPR043128">
    <property type="entry name" value="Rev_trsase/Diguanyl_cyclase"/>
</dbReference>
<comment type="similarity">
    <text evidence="1">Belongs to the beta type-B retroviral polymerase family. HERV class-II K(HML-2) pol subfamily.</text>
</comment>
<feature type="region of interest" description="Disordered" evidence="3">
    <location>
        <begin position="594"/>
        <end position="626"/>
    </location>
</feature>
<dbReference type="EMBL" id="WHWB01032963">
    <property type="protein sequence ID" value="KAJ7422682.1"/>
    <property type="molecule type" value="Genomic_DNA"/>
</dbReference>
<dbReference type="EC" id="3.1.26.4" evidence="2"/>
<dbReference type="InterPro" id="IPR000477">
    <property type="entry name" value="RT_dom"/>
</dbReference>
<evidence type="ECO:0000256" key="2">
    <source>
        <dbReference type="ARBA" id="ARBA00012180"/>
    </source>
</evidence>
<protein>
    <recommendedName>
        <fullName evidence="2">ribonuclease H</fullName>
        <ecNumber evidence="2">3.1.26.4</ecNumber>
    </recommendedName>
</protein>
<proteinExistence type="inferred from homology"/>
<dbReference type="PANTHER" id="PTHR33064:SF29">
    <property type="entry name" value="PEPTIDASE A2 DOMAIN-CONTAINING PROTEIN-RELATED"/>
    <property type="match status" value="1"/>
</dbReference>
<dbReference type="Gene3D" id="3.30.70.270">
    <property type="match status" value="2"/>
</dbReference>
<dbReference type="Proteomes" id="UP001145742">
    <property type="component" value="Unassembled WGS sequence"/>
</dbReference>
<dbReference type="SUPFAM" id="SSF56672">
    <property type="entry name" value="DNA/RNA polymerases"/>
    <property type="match status" value="1"/>
</dbReference>
<feature type="compositionally biased region" description="Acidic residues" evidence="3">
    <location>
        <begin position="612"/>
        <end position="621"/>
    </location>
</feature>
<dbReference type="InterPro" id="IPR051320">
    <property type="entry name" value="Viral_Replic_Matur_Polypro"/>
</dbReference>
<reference evidence="5" key="1">
    <citation type="submission" date="2019-10" db="EMBL/GenBank/DDBJ databases">
        <authorList>
            <person name="Soares A.E.R."/>
            <person name="Aleixo A."/>
            <person name="Schneider P."/>
            <person name="Miyaki C.Y."/>
            <person name="Schneider M.P."/>
            <person name="Mello C."/>
            <person name="Vasconcelos A.T.R."/>
        </authorList>
    </citation>
    <scope>NUCLEOTIDE SEQUENCE</scope>
    <source>
        <tissue evidence="5">Muscle</tissue>
    </source>
</reference>
<dbReference type="InterPro" id="IPR036397">
    <property type="entry name" value="RNaseH_sf"/>
</dbReference>
<dbReference type="Pfam" id="PF00078">
    <property type="entry name" value="RVT_1"/>
    <property type="match status" value="1"/>
</dbReference>
<evidence type="ECO:0000313" key="5">
    <source>
        <dbReference type="EMBL" id="KAJ7422682.1"/>
    </source>
</evidence>
<organism evidence="5 6">
    <name type="scientific">Willisornis vidua</name>
    <name type="common">Xingu scale-backed antbird</name>
    <dbReference type="NCBI Taxonomy" id="1566151"/>
    <lineage>
        <taxon>Eukaryota</taxon>
        <taxon>Metazoa</taxon>
        <taxon>Chordata</taxon>
        <taxon>Craniata</taxon>
        <taxon>Vertebrata</taxon>
        <taxon>Euteleostomi</taxon>
        <taxon>Archelosauria</taxon>
        <taxon>Archosauria</taxon>
        <taxon>Dinosauria</taxon>
        <taxon>Saurischia</taxon>
        <taxon>Theropoda</taxon>
        <taxon>Coelurosauria</taxon>
        <taxon>Aves</taxon>
        <taxon>Neognathae</taxon>
        <taxon>Neoaves</taxon>
        <taxon>Telluraves</taxon>
        <taxon>Australaves</taxon>
        <taxon>Passeriformes</taxon>
        <taxon>Thamnophilidae</taxon>
        <taxon>Willisornis</taxon>
    </lineage>
</organism>
<feature type="region of interest" description="Disordered" evidence="3">
    <location>
        <begin position="996"/>
        <end position="1016"/>
    </location>
</feature>
<dbReference type="InterPro" id="IPR043502">
    <property type="entry name" value="DNA/RNA_pol_sf"/>
</dbReference>
<name>A0ABQ9DI80_9PASS</name>
<accession>A0ABQ9DI80</accession>
<evidence type="ECO:0000313" key="6">
    <source>
        <dbReference type="Proteomes" id="UP001145742"/>
    </source>
</evidence>
<evidence type="ECO:0000259" key="4">
    <source>
        <dbReference type="Pfam" id="PF00078"/>
    </source>
</evidence>
<dbReference type="Gene3D" id="3.30.420.10">
    <property type="entry name" value="Ribonuclease H-like superfamily/Ribonuclease H"/>
    <property type="match status" value="1"/>
</dbReference>
<keyword evidence="6" id="KW-1185">Reference proteome</keyword>
<dbReference type="PANTHER" id="PTHR33064">
    <property type="entry name" value="POL PROTEIN"/>
    <property type="match status" value="1"/>
</dbReference>
<evidence type="ECO:0000256" key="1">
    <source>
        <dbReference type="ARBA" id="ARBA00010879"/>
    </source>
</evidence>
<gene>
    <name evidence="5" type="ORF">WISP_36872</name>
</gene>
<sequence length="1099" mass="122857">MTARMTTPSQPEILQNLLLQPDPFKSMGLDGIHPRILKKLADVITKSLSMIFEWCWDSREVRSDWKLANLILIFKKCKKGDPRNYRLVNITSILVTHLADQGKPVDVIFLDFSKVFDTLSHRFLLDKMSSAELDKHVMWWVQHLVFGLVEPYEIPMAPGPEPVQIPLDGILSFRCVRSPSQPSVIIKFAEGDNLTIIFQQPWLCGEVPHDWKLANVTPIHKKGCKAGPGNCRLVSLASVPGRVMEQISLTAITQHLQGGQGIRPSHHGFRRGKSCLTNLISFHDQVTHLVDEVVSSLQCPVKLEEEAHLGSSIESSGSRLKIRGLYTFYPGNECKTVNSRNTRGSKKGHASKGLAGTLEGASDRPVLGWDGAWLDLGKVLRRLALPINWELMPKQVCDSGELAFHLSEGCFSYEDLYMRFSALCWGLASVCQLAMGHSQGVEAKTRNENIPSKTHDVPVQPIESGVQIQQKDNAVSETGAQATNQEVNAIPTTTSDVPVPSTGDGVQIQQKDNAVSETGVQATNQEVNDITATTNDMPVPSTGDGVQTQHEANAVSETQTQAEVNTALVHSVGTQTQATKPKITIAPIKKKKAWMKETAKPTDLSPQLERVEENEGEEEEPIPSTQEVADEGAVADKGAAARAEEMAVTMEGAMAREERVVTIEERAASREGEVVTRDTAHLMGLGTHPKESRRVSRKRKETAQVTQGRVSLDDLYSDYILRIPEDEKRKSAHFRKPEEEPFLPLQTQSSLGDVVPPPHTKPTLERIDDWEKPLSQRLKDYSLPPSIRYHEQPECRPQLAFTWRGMQYTWNRLPQGWKHSPVICHGLIQDALKKGEAPEHIQYIDDNIVWADTAEEVFKKGQKIIQILLKASFAIKKSKIKGPDREIQFLGVKWQDGHCQIPTNVINKIVAMAPPTNKKETQAFLGALGFWRMRIPEYSQIVSPLYFVTHKKNDFQWGPQQQQTFKQIKQKIAHAMALRPVKMGPDVKNVLYSTAGDKDEEEESVSRAEEAPPYNQLADEETRYALSTDSSCRIVEKSQKRKAAVWSPTRRVAEATEGRGELSQFGELKAIQLALNIAEGERWPRLYLYTDSWMIANAL</sequence>
<feature type="domain" description="Reverse transcriptase" evidence="4">
    <location>
        <begin position="794"/>
        <end position="893"/>
    </location>
</feature>
<evidence type="ECO:0000256" key="3">
    <source>
        <dbReference type="SAM" id="MobiDB-lite"/>
    </source>
</evidence>